<feature type="region of interest" description="Disordered" evidence="1">
    <location>
        <begin position="1"/>
        <end position="38"/>
    </location>
</feature>
<proteinExistence type="predicted"/>
<feature type="compositionally biased region" description="Basic and acidic residues" evidence="1">
    <location>
        <begin position="512"/>
        <end position="525"/>
    </location>
</feature>
<dbReference type="RefSeq" id="XP_018269412.1">
    <property type="nucleotide sequence ID" value="XM_018417673.1"/>
</dbReference>
<dbReference type="Proteomes" id="UP000053890">
    <property type="component" value="Unassembled WGS sequence"/>
</dbReference>
<feature type="region of interest" description="Disordered" evidence="1">
    <location>
        <begin position="433"/>
        <end position="567"/>
    </location>
</feature>
<feature type="region of interest" description="Disordered" evidence="1">
    <location>
        <begin position="288"/>
        <end position="310"/>
    </location>
</feature>
<feature type="compositionally biased region" description="Basic and acidic residues" evidence="1">
    <location>
        <begin position="618"/>
        <end position="641"/>
    </location>
</feature>
<feature type="compositionally biased region" description="Basic and acidic residues" evidence="1">
    <location>
        <begin position="197"/>
        <end position="219"/>
    </location>
</feature>
<protein>
    <submittedName>
        <fullName evidence="2">Uncharacterized protein</fullName>
    </submittedName>
</protein>
<reference evidence="2 3" key="1">
    <citation type="journal article" date="2015" name="Front. Microbiol.">
        <title>Genome sequence of the plant growth promoting endophytic yeast Rhodotorula graminis WP1.</title>
        <authorList>
            <person name="Firrincieli A."/>
            <person name="Otillar R."/>
            <person name="Salamov A."/>
            <person name="Schmutz J."/>
            <person name="Khan Z."/>
            <person name="Redman R.S."/>
            <person name="Fleck N.D."/>
            <person name="Lindquist E."/>
            <person name="Grigoriev I.V."/>
            <person name="Doty S.L."/>
        </authorList>
    </citation>
    <scope>NUCLEOTIDE SEQUENCE [LARGE SCALE GENOMIC DNA]</scope>
    <source>
        <strain evidence="2 3">WP1</strain>
    </source>
</reference>
<feature type="compositionally biased region" description="Basic and acidic residues" evidence="1">
    <location>
        <begin position="433"/>
        <end position="443"/>
    </location>
</feature>
<dbReference type="GeneID" id="28978121"/>
<feature type="compositionally biased region" description="Basic residues" evidence="1">
    <location>
        <begin position="138"/>
        <end position="154"/>
    </location>
</feature>
<organism evidence="2 3">
    <name type="scientific">Rhodotorula graminis (strain WP1)</name>
    <dbReference type="NCBI Taxonomy" id="578459"/>
    <lineage>
        <taxon>Eukaryota</taxon>
        <taxon>Fungi</taxon>
        <taxon>Dikarya</taxon>
        <taxon>Basidiomycota</taxon>
        <taxon>Pucciniomycotina</taxon>
        <taxon>Microbotryomycetes</taxon>
        <taxon>Sporidiobolales</taxon>
        <taxon>Sporidiobolaceae</taxon>
        <taxon>Rhodotorula</taxon>
    </lineage>
</organism>
<sequence length="641" mass="71582">ERRPSLDAAAQDGRAAHKRPPAQAHLVQDHPPPLAADPSSWHRRVVHLVPHHPRVAEQLARHVAAVQASCGDPAARVGTGRGERKVRERILDEAAGPRPRRHGARRARRCEAAIGVDGELAAARRRCGWRRAGNVRAQQRRAGRSQGRARRARARQVLPCAATATCPRRSSRRTSAAAQGPCREAGEAARAARPRGHVGDRPGHGEALPPRRLDGRARDQGAATPVPARPPVARPQPHARPPDRQALAVRHLFRRPVLALLRRGHARQVWLPVHHVGRLLGVDRPPAVGAVGPDRQPRARVGRRARRVRAPARAHVPLGAQPRLWRPRTAHVLQRGQVGGVASRLWRRPRPAPPRARAGPRRPRPPRQDAVRPRRRRPPALPVPHPVARRQPVAVRLCPPGALLVLPVLAALDRPRRAHRVVALALHRRALAHRDARRRDARAVRRRPRRRARGPRARPPRARDRLPRDRLPARGGAQHGRRRARARDGPQRHHDQDAHAGAPCRHAALCRQDGREPAPRHDVPRRAGARRAPRRAAKDGWLGRAPGPRRRHRRHRRQDCPHAGRGLLRRVASVRVAARVRQGEQLHDPDHERAARPARGPGRDRLEAAGRRRAFRAAGREDGAQGRKREEAQLDDPRRLR</sequence>
<feature type="region of interest" description="Disordered" evidence="1">
    <location>
        <begin position="580"/>
        <end position="641"/>
    </location>
</feature>
<feature type="compositionally biased region" description="Basic residues" evidence="1">
    <location>
        <begin position="298"/>
        <end position="310"/>
    </location>
</feature>
<feature type="compositionally biased region" description="Basic and acidic residues" evidence="1">
    <location>
        <begin position="486"/>
        <end position="498"/>
    </location>
</feature>
<feature type="compositionally biased region" description="Basic and acidic residues" evidence="1">
    <location>
        <begin position="461"/>
        <end position="472"/>
    </location>
</feature>
<feature type="compositionally biased region" description="Basic residues" evidence="1">
    <location>
        <begin position="444"/>
        <end position="460"/>
    </location>
</feature>
<feature type="compositionally biased region" description="Basic residues" evidence="1">
    <location>
        <begin position="547"/>
        <end position="557"/>
    </location>
</feature>
<feature type="region of interest" description="Disordered" evidence="1">
    <location>
        <begin position="336"/>
        <end position="387"/>
    </location>
</feature>
<keyword evidence="3" id="KW-1185">Reference proteome</keyword>
<evidence type="ECO:0000313" key="3">
    <source>
        <dbReference type="Proteomes" id="UP000053890"/>
    </source>
</evidence>
<gene>
    <name evidence="2" type="ORF">RHOBADRAFT_55116</name>
</gene>
<accession>A0A0P9EIU0</accession>
<name>A0A0P9EIU0_RHOGW</name>
<feature type="compositionally biased region" description="Basic and acidic residues" evidence="1">
    <location>
        <begin position="581"/>
        <end position="610"/>
    </location>
</feature>
<feature type="compositionally biased region" description="Low complexity" evidence="1">
    <location>
        <begin position="161"/>
        <end position="178"/>
    </location>
</feature>
<feature type="non-terminal residue" evidence="2">
    <location>
        <position position="1"/>
    </location>
</feature>
<feature type="region of interest" description="Disordered" evidence="1">
    <location>
        <begin position="133"/>
        <end position="244"/>
    </location>
</feature>
<dbReference type="EMBL" id="KQ474083">
    <property type="protein sequence ID" value="KPV73363.1"/>
    <property type="molecule type" value="Genomic_DNA"/>
</dbReference>
<dbReference type="AlphaFoldDB" id="A0A0P9EIU0"/>
<evidence type="ECO:0000313" key="2">
    <source>
        <dbReference type="EMBL" id="KPV73363.1"/>
    </source>
</evidence>
<evidence type="ECO:0000256" key="1">
    <source>
        <dbReference type="SAM" id="MobiDB-lite"/>
    </source>
</evidence>